<dbReference type="SUPFAM" id="SSF141694">
    <property type="entry name" value="AF2212/PG0164-like"/>
    <property type="match status" value="1"/>
</dbReference>
<dbReference type="InterPro" id="IPR037079">
    <property type="entry name" value="AF2212/PG0164-like_sf"/>
</dbReference>
<evidence type="ECO:0000313" key="1">
    <source>
        <dbReference type="EMBL" id="SCD21979.1"/>
    </source>
</evidence>
<dbReference type="RefSeq" id="WP_232001472.1">
    <property type="nucleotide sequence ID" value="NZ_LT605205.1"/>
</dbReference>
<evidence type="ECO:0000313" key="2">
    <source>
        <dbReference type="Proteomes" id="UP000187464"/>
    </source>
</evidence>
<dbReference type="Pfam" id="PF08922">
    <property type="entry name" value="DUF1905"/>
    <property type="match status" value="1"/>
</dbReference>
<dbReference type="Gene3D" id="2.40.30.100">
    <property type="entry name" value="AF2212/PG0164-like"/>
    <property type="match status" value="1"/>
</dbReference>
<organism evidence="1 2">
    <name type="scientific">Proteiniphilum saccharofermentans</name>
    <dbReference type="NCBI Taxonomy" id="1642647"/>
    <lineage>
        <taxon>Bacteria</taxon>
        <taxon>Pseudomonadati</taxon>
        <taxon>Bacteroidota</taxon>
        <taxon>Bacteroidia</taxon>
        <taxon>Bacteroidales</taxon>
        <taxon>Dysgonomonadaceae</taxon>
        <taxon>Proteiniphilum</taxon>
    </lineage>
</organism>
<accession>A0A1R3T7B0</accession>
<evidence type="ECO:0008006" key="3">
    <source>
        <dbReference type="Google" id="ProtNLM"/>
    </source>
</evidence>
<dbReference type="STRING" id="1642647.PSM36_3190"/>
<protein>
    <recommendedName>
        <fullName evidence="3">DUF1905 domain-containing protein</fullName>
    </recommendedName>
</protein>
<keyword evidence="2" id="KW-1185">Reference proteome</keyword>
<name>A0A1R3T7B0_9BACT</name>
<dbReference type="KEGG" id="psac:PSM36_3190"/>
<gene>
    <name evidence="1" type="ORF">PSM36_3190</name>
</gene>
<proteinExistence type="predicted"/>
<reference evidence="1 2" key="1">
    <citation type="submission" date="2016-08" db="EMBL/GenBank/DDBJ databases">
        <authorList>
            <person name="Seilhamer J.J."/>
        </authorList>
    </citation>
    <scope>NUCLEOTIDE SEQUENCE [LARGE SCALE GENOMIC DNA]</scope>
    <source>
        <strain evidence="1">M3/6</strain>
    </source>
</reference>
<dbReference type="Proteomes" id="UP000187464">
    <property type="component" value="Chromosome I"/>
</dbReference>
<sequence length="86" mass="9648">MGTEKPLVNRSYLLQKFEGKGGWTYVEIPEIPMPKTSFGMLKVKGKIDDYEFSNVHLMPLGNGNIFIAVKSGIKKKIKKQAGDTFI</sequence>
<dbReference type="InterPro" id="IPR015018">
    <property type="entry name" value="DUF1905"/>
</dbReference>
<dbReference type="EMBL" id="LT605205">
    <property type="protein sequence ID" value="SCD21979.1"/>
    <property type="molecule type" value="Genomic_DNA"/>
</dbReference>
<dbReference type="AlphaFoldDB" id="A0A1R3T7B0"/>